<protein>
    <submittedName>
        <fullName evidence="1">Uncharacterized protein</fullName>
    </submittedName>
</protein>
<accession>A0ABQ5EM70</accession>
<keyword evidence="2" id="KW-1185">Reference proteome</keyword>
<dbReference type="Proteomes" id="UP001151760">
    <property type="component" value="Unassembled WGS sequence"/>
</dbReference>
<dbReference type="EMBL" id="BQNB010016448">
    <property type="protein sequence ID" value="GJT51929.1"/>
    <property type="molecule type" value="Genomic_DNA"/>
</dbReference>
<comment type="caution">
    <text evidence="1">The sequence shown here is derived from an EMBL/GenBank/DDBJ whole genome shotgun (WGS) entry which is preliminary data.</text>
</comment>
<organism evidence="1 2">
    <name type="scientific">Tanacetum coccineum</name>
    <dbReference type="NCBI Taxonomy" id="301880"/>
    <lineage>
        <taxon>Eukaryota</taxon>
        <taxon>Viridiplantae</taxon>
        <taxon>Streptophyta</taxon>
        <taxon>Embryophyta</taxon>
        <taxon>Tracheophyta</taxon>
        <taxon>Spermatophyta</taxon>
        <taxon>Magnoliopsida</taxon>
        <taxon>eudicotyledons</taxon>
        <taxon>Gunneridae</taxon>
        <taxon>Pentapetalae</taxon>
        <taxon>asterids</taxon>
        <taxon>campanulids</taxon>
        <taxon>Asterales</taxon>
        <taxon>Asteraceae</taxon>
        <taxon>Asteroideae</taxon>
        <taxon>Anthemideae</taxon>
        <taxon>Anthemidinae</taxon>
        <taxon>Tanacetum</taxon>
    </lineage>
</organism>
<sequence length="219" mass="24276">MKPESLVIAGQPYGGESVPESLLHTRPSQYGAGHASRYLTARRGMPKARASDWSDSRNKGETNACWVFGWTLLHTQKEGSYSELTWALSHMDSSMCSSAPDPEMWIIQGTLAWRTPPVRTGLKSNGMCLLYLYLDSKWESSYFTMTCHGKEEGGEQAHLRERSTPGELYLRSGRMIRLRKMESIDSLPIGWTIGCDGFTSRRSVSGSSPGMGPSCARGK</sequence>
<name>A0ABQ5EM70_9ASTR</name>
<reference evidence="1" key="2">
    <citation type="submission" date="2022-01" db="EMBL/GenBank/DDBJ databases">
        <authorList>
            <person name="Yamashiro T."/>
            <person name="Shiraishi A."/>
            <person name="Satake H."/>
            <person name="Nakayama K."/>
        </authorList>
    </citation>
    <scope>NUCLEOTIDE SEQUENCE</scope>
</reference>
<gene>
    <name evidence="1" type="ORF">Tco_0978086</name>
</gene>
<evidence type="ECO:0000313" key="1">
    <source>
        <dbReference type="EMBL" id="GJT51929.1"/>
    </source>
</evidence>
<reference evidence="1" key="1">
    <citation type="journal article" date="2022" name="Int. J. Mol. Sci.">
        <title>Draft Genome of Tanacetum Coccineum: Genomic Comparison of Closely Related Tanacetum-Family Plants.</title>
        <authorList>
            <person name="Yamashiro T."/>
            <person name="Shiraishi A."/>
            <person name="Nakayama K."/>
            <person name="Satake H."/>
        </authorList>
    </citation>
    <scope>NUCLEOTIDE SEQUENCE</scope>
</reference>
<proteinExistence type="predicted"/>
<evidence type="ECO:0000313" key="2">
    <source>
        <dbReference type="Proteomes" id="UP001151760"/>
    </source>
</evidence>